<dbReference type="CDD" id="cd17719">
    <property type="entry name" value="BRCT_Rev1"/>
    <property type="match status" value="1"/>
</dbReference>
<dbReference type="PROSITE" id="PS50172">
    <property type="entry name" value="BRCT"/>
    <property type="match status" value="1"/>
</dbReference>
<dbReference type="InterPro" id="IPR001357">
    <property type="entry name" value="BRCT_dom"/>
</dbReference>
<dbReference type="InterPro" id="IPR036420">
    <property type="entry name" value="BRCT_dom_sf"/>
</dbReference>
<dbReference type="SMART" id="SM00292">
    <property type="entry name" value="BRCT"/>
    <property type="match status" value="1"/>
</dbReference>
<feature type="domain" description="BRCT" evidence="2">
    <location>
        <begin position="44"/>
        <end position="130"/>
    </location>
</feature>
<dbReference type="PANTHER" id="PTHR45990">
    <property type="entry name" value="DNA REPAIR PROTEIN REV1"/>
    <property type="match status" value="1"/>
</dbReference>
<feature type="region of interest" description="Disordered" evidence="1">
    <location>
        <begin position="154"/>
        <end position="175"/>
    </location>
</feature>
<evidence type="ECO:0000256" key="1">
    <source>
        <dbReference type="SAM" id="MobiDB-lite"/>
    </source>
</evidence>
<dbReference type="Pfam" id="PF00533">
    <property type="entry name" value="BRCT"/>
    <property type="match status" value="1"/>
</dbReference>
<sequence length="228" mass="25870">MCGRGKRRQKNNDRSENGFEQWGGYMAAKKAKLLDQFHDDKVEKLSDIFAGIQILVNGLTNPPAMELKKLMAVHGGEFHMYQSSATTHIIASNLPNVKIKNLGIVPIVKPAWITESIALNKLIDYRRFLLYTKQSRLQPALNFHVQPEQSCSKQEELPFNNPDSIPVNNQKSTKTASDPKFLEEFYSNSRLHLISTLGSEFKHLVSQLRETSTKTFIGREKLKVQTGL</sequence>
<dbReference type="Proteomes" id="UP001566132">
    <property type="component" value="Unassembled WGS sequence"/>
</dbReference>
<reference evidence="3 4" key="1">
    <citation type="submission" date="2024-05" db="EMBL/GenBank/DDBJ databases">
        <title>Genetic variation in Jamaican populations of the coffee berry borer (Hypothenemus hampei).</title>
        <authorList>
            <person name="Errbii M."/>
            <person name="Myrie A."/>
        </authorList>
    </citation>
    <scope>NUCLEOTIDE SEQUENCE [LARGE SCALE GENOMIC DNA]</scope>
    <source>
        <strain evidence="3">JA-Hopewell-2020-01-JO</strain>
        <tissue evidence="3">Whole body</tissue>
    </source>
</reference>
<accession>A0ABD1E4A5</accession>
<dbReference type="EMBL" id="JBDJPC010000012">
    <property type="protein sequence ID" value="KAL1489434.1"/>
    <property type="molecule type" value="Genomic_DNA"/>
</dbReference>
<evidence type="ECO:0000313" key="4">
    <source>
        <dbReference type="Proteomes" id="UP001566132"/>
    </source>
</evidence>
<gene>
    <name evidence="3" type="ORF">ABEB36_014329</name>
</gene>
<evidence type="ECO:0000313" key="3">
    <source>
        <dbReference type="EMBL" id="KAL1489434.1"/>
    </source>
</evidence>
<dbReference type="AlphaFoldDB" id="A0ABD1E4A5"/>
<feature type="compositionally biased region" description="Polar residues" evidence="1">
    <location>
        <begin position="161"/>
        <end position="175"/>
    </location>
</feature>
<organism evidence="3 4">
    <name type="scientific">Hypothenemus hampei</name>
    <name type="common">Coffee berry borer</name>
    <dbReference type="NCBI Taxonomy" id="57062"/>
    <lineage>
        <taxon>Eukaryota</taxon>
        <taxon>Metazoa</taxon>
        <taxon>Ecdysozoa</taxon>
        <taxon>Arthropoda</taxon>
        <taxon>Hexapoda</taxon>
        <taxon>Insecta</taxon>
        <taxon>Pterygota</taxon>
        <taxon>Neoptera</taxon>
        <taxon>Endopterygota</taxon>
        <taxon>Coleoptera</taxon>
        <taxon>Polyphaga</taxon>
        <taxon>Cucujiformia</taxon>
        <taxon>Curculionidae</taxon>
        <taxon>Scolytinae</taxon>
        <taxon>Hypothenemus</taxon>
    </lineage>
</organism>
<dbReference type="PANTHER" id="PTHR45990:SF1">
    <property type="entry name" value="DNA REPAIR PROTEIN REV1"/>
    <property type="match status" value="1"/>
</dbReference>
<keyword evidence="4" id="KW-1185">Reference proteome</keyword>
<comment type="caution">
    <text evidence="3">The sequence shown here is derived from an EMBL/GenBank/DDBJ whole genome shotgun (WGS) entry which is preliminary data.</text>
</comment>
<proteinExistence type="predicted"/>
<dbReference type="FunFam" id="3.40.50.10190:FF:000011">
    <property type="entry name" value="DNA repair protein REV1"/>
    <property type="match status" value="1"/>
</dbReference>
<protein>
    <recommendedName>
        <fullName evidence="2">BRCT domain-containing protein</fullName>
    </recommendedName>
</protein>
<dbReference type="SUPFAM" id="SSF52113">
    <property type="entry name" value="BRCT domain"/>
    <property type="match status" value="1"/>
</dbReference>
<dbReference type="Gene3D" id="6.10.250.1490">
    <property type="match status" value="1"/>
</dbReference>
<dbReference type="Gene3D" id="3.40.50.10190">
    <property type="entry name" value="BRCT domain"/>
    <property type="match status" value="1"/>
</dbReference>
<evidence type="ECO:0000259" key="2">
    <source>
        <dbReference type="PROSITE" id="PS50172"/>
    </source>
</evidence>
<name>A0ABD1E4A5_HYPHA</name>